<evidence type="ECO:0000313" key="2">
    <source>
        <dbReference type="EMBL" id="TWT66388.1"/>
    </source>
</evidence>
<organism evidence="2 3">
    <name type="scientific">Allorhodopirellula solitaria</name>
    <dbReference type="NCBI Taxonomy" id="2527987"/>
    <lineage>
        <taxon>Bacteria</taxon>
        <taxon>Pseudomonadati</taxon>
        <taxon>Planctomycetota</taxon>
        <taxon>Planctomycetia</taxon>
        <taxon>Pirellulales</taxon>
        <taxon>Pirellulaceae</taxon>
        <taxon>Allorhodopirellula</taxon>
    </lineage>
</organism>
<keyword evidence="1" id="KW-0732">Signal</keyword>
<reference evidence="2 3" key="1">
    <citation type="submission" date="2019-02" db="EMBL/GenBank/DDBJ databases">
        <title>Deep-cultivation of Planctomycetes and their phenomic and genomic characterization uncovers novel biology.</title>
        <authorList>
            <person name="Wiegand S."/>
            <person name="Jogler M."/>
            <person name="Boedeker C."/>
            <person name="Pinto D."/>
            <person name="Vollmers J."/>
            <person name="Rivas-Marin E."/>
            <person name="Kohn T."/>
            <person name="Peeters S.H."/>
            <person name="Heuer A."/>
            <person name="Rast P."/>
            <person name="Oberbeckmann S."/>
            <person name="Bunk B."/>
            <person name="Jeske O."/>
            <person name="Meyerdierks A."/>
            <person name="Storesund J.E."/>
            <person name="Kallscheuer N."/>
            <person name="Luecker S."/>
            <person name="Lage O.M."/>
            <person name="Pohl T."/>
            <person name="Merkel B.J."/>
            <person name="Hornburger P."/>
            <person name="Mueller R.-W."/>
            <person name="Bruemmer F."/>
            <person name="Labrenz M."/>
            <person name="Spormann A.M."/>
            <person name="Op Den Camp H."/>
            <person name="Overmann J."/>
            <person name="Amann R."/>
            <person name="Jetten M.S.M."/>
            <person name="Mascher T."/>
            <person name="Medema M.H."/>
            <person name="Devos D.P."/>
            <person name="Kaster A.-K."/>
            <person name="Ovreas L."/>
            <person name="Rohde M."/>
            <person name="Galperin M.Y."/>
            <person name="Jogler C."/>
        </authorList>
    </citation>
    <scope>NUCLEOTIDE SEQUENCE [LARGE SCALE GENOMIC DNA]</scope>
    <source>
        <strain evidence="2 3">CA85</strain>
    </source>
</reference>
<name>A0A5C5XUJ3_9BACT</name>
<feature type="signal peptide" evidence="1">
    <location>
        <begin position="1"/>
        <end position="21"/>
    </location>
</feature>
<dbReference type="EMBL" id="SJPK01000005">
    <property type="protein sequence ID" value="TWT66388.1"/>
    <property type="molecule type" value="Genomic_DNA"/>
</dbReference>
<protein>
    <submittedName>
        <fullName evidence="2">Uncharacterized protein</fullName>
    </submittedName>
</protein>
<evidence type="ECO:0000256" key="1">
    <source>
        <dbReference type="SAM" id="SignalP"/>
    </source>
</evidence>
<keyword evidence="3" id="KW-1185">Reference proteome</keyword>
<dbReference type="AlphaFoldDB" id="A0A5C5XUJ3"/>
<sequence precursor="true">MRLVMILLLIASIFSCPYRCAIGGGCANTADATQVVVGGDSCCKSCVGEDVQGDQTPQPECPCDDCDCVACICNGATVDGDSGAADVSAAEVVLLAVESYQRFSEPRPARLSSAGQILQGSLFVSGRTARISLQSFQI</sequence>
<feature type="chain" id="PRO_5022706899" evidence="1">
    <location>
        <begin position="22"/>
        <end position="138"/>
    </location>
</feature>
<evidence type="ECO:0000313" key="3">
    <source>
        <dbReference type="Proteomes" id="UP000318053"/>
    </source>
</evidence>
<comment type="caution">
    <text evidence="2">The sequence shown here is derived from an EMBL/GenBank/DDBJ whole genome shotgun (WGS) entry which is preliminary data.</text>
</comment>
<dbReference type="PROSITE" id="PS51257">
    <property type="entry name" value="PROKAR_LIPOPROTEIN"/>
    <property type="match status" value="1"/>
</dbReference>
<gene>
    <name evidence="2" type="ORF">CA85_24820</name>
</gene>
<dbReference type="Proteomes" id="UP000318053">
    <property type="component" value="Unassembled WGS sequence"/>
</dbReference>
<proteinExistence type="predicted"/>
<accession>A0A5C5XUJ3</accession>